<organism evidence="4">
    <name type="scientific">Hydra vulgaris</name>
    <name type="common">Hydra</name>
    <name type="synonym">Hydra attenuata</name>
    <dbReference type="NCBI Taxonomy" id="6087"/>
    <lineage>
        <taxon>Eukaryota</taxon>
        <taxon>Metazoa</taxon>
        <taxon>Cnidaria</taxon>
        <taxon>Hydrozoa</taxon>
        <taxon>Hydroidolina</taxon>
        <taxon>Anthoathecata</taxon>
        <taxon>Aplanulata</taxon>
        <taxon>Hydridae</taxon>
        <taxon>Hydra</taxon>
    </lineage>
</organism>
<reference evidence="4" key="1">
    <citation type="journal article" date="2013" name="Genome Biol. Evol.">
        <title>Punctuated emergences of genetic and phenotypic innovations in eumetazoan, bilaterian, euteleostome, and hominidae ancestors.</title>
        <authorList>
            <person name="Wenger Y."/>
            <person name="Galliot B."/>
        </authorList>
    </citation>
    <scope>NUCLEOTIDE SEQUENCE</scope>
    <source>
        <tissue evidence="4">Whole animals</tissue>
    </source>
</reference>
<dbReference type="GO" id="GO:0035091">
    <property type="term" value="F:phosphatidylinositol binding"/>
    <property type="evidence" value="ECO:0007669"/>
    <property type="project" value="TreeGrafter"/>
</dbReference>
<evidence type="ECO:0000259" key="3">
    <source>
        <dbReference type="PROSITE" id="PS51911"/>
    </source>
</evidence>
<dbReference type="Pfam" id="PF14186">
    <property type="entry name" value="Aida_C2"/>
    <property type="match status" value="1"/>
</dbReference>
<dbReference type="InterPro" id="IPR025939">
    <property type="entry name" value="Aida_C"/>
</dbReference>
<dbReference type="PROSITE" id="PS51911">
    <property type="entry name" value="C2_AIDA"/>
    <property type="match status" value="1"/>
</dbReference>
<comment type="similarity">
    <text evidence="1">Belongs to the AIDA family.</text>
</comment>
<dbReference type="InterPro" id="IPR035892">
    <property type="entry name" value="C2_domain_sf"/>
</dbReference>
<feature type="domain" description="C2 Aida-type" evidence="3">
    <location>
        <begin position="131"/>
        <end position="278"/>
    </location>
</feature>
<name>T2M7W2_HYDVU</name>
<keyword evidence="2" id="KW-0217">Developmental protein</keyword>
<dbReference type="Gene3D" id="1.20.120.360">
    <property type="entry name" value="Axin interactor, dorsalization-associated protein, N-terminal domain"/>
    <property type="match status" value="1"/>
</dbReference>
<evidence type="ECO:0000256" key="1">
    <source>
        <dbReference type="ARBA" id="ARBA00007205"/>
    </source>
</evidence>
<gene>
    <name evidence="4" type="primary">AIDA</name>
</gene>
<dbReference type="EMBL" id="HAAD01001972">
    <property type="protein sequence ID" value="CDG68204.1"/>
    <property type="molecule type" value="mRNA"/>
</dbReference>
<dbReference type="OrthoDB" id="5945821at2759"/>
<dbReference type="PANTHER" id="PTHR28654:SF1">
    <property type="entry name" value="AXIN INTERACTOR, DORSALIZATION-ASSOCIATED PROTEIN"/>
    <property type="match status" value="1"/>
</dbReference>
<dbReference type="InterPro" id="IPR036818">
    <property type="entry name" value="AIDA_N_sf"/>
</dbReference>
<dbReference type="Pfam" id="PF08910">
    <property type="entry name" value="Aida_N"/>
    <property type="match status" value="1"/>
</dbReference>
<dbReference type="AlphaFoldDB" id="T2M7W2"/>
<dbReference type="PANTHER" id="PTHR28654">
    <property type="entry name" value="AXIN INTERACTOR, DORSALIZATION-ASSOCIATED PROTEIN"/>
    <property type="match status" value="1"/>
</dbReference>
<sequence>MLHQKVIFDTWKKDFMIATQFDQANETANAIATYKLILNGIAKFVDGGNSCNSQHKETANKIMHCIKNRIVVLSKSNEQEWPSLEEILKLKPVLSNFYKWKKVFPVLIITENAPETNSVASIEFEPMKELQPPLEKNSLYRRFAFDLQRIGLKYPRCLLNPFLSISLRDADSVLLTPIVNTPVLKTIRDDFYYLLNYRVNVQMYLEKIPRLSAIFFELKHTFENRLETKYFTFLSHEYFKCNNVFLEIYKGPVDYHRKNLRKMTTTKPLYLHLAIKMIDV</sequence>
<accession>T2M7W2</accession>
<dbReference type="Gene3D" id="2.60.40.150">
    <property type="entry name" value="C2 domain"/>
    <property type="match status" value="1"/>
</dbReference>
<evidence type="ECO:0000313" key="4">
    <source>
        <dbReference type="EMBL" id="CDG68204.1"/>
    </source>
</evidence>
<protein>
    <submittedName>
        <fullName evidence="4">Axin interactor,dorsalization-associated protein</fullName>
    </submittedName>
</protein>
<dbReference type="GO" id="GO:0016020">
    <property type="term" value="C:membrane"/>
    <property type="evidence" value="ECO:0007669"/>
    <property type="project" value="TreeGrafter"/>
</dbReference>
<evidence type="ECO:0000256" key="2">
    <source>
        <dbReference type="ARBA" id="ARBA00022473"/>
    </source>
</evidence>
<dbReference type="InterPro" id="IPR023421">
    <property type="entry name" value="AIDA_N"/>
</dbReference>
<dbReference type="SUPFAM" id="SSF109779">
    <property type="entry name" value="Domain from hypothetical 2610208m17rik protein"/>
    <property type="match status" value="1"/>
</dbReference>
<proteinExistence type="evidence at transcript level"/>